<dbReference type="Gramene" id="TVT99211">
    <property type="protein sequence ID" value="TVT99211"/>
    <property type="gene ID" value="EJB05_55426"/>
</dbReference>
<accession>A0A5J9SJR0</accession>
<dbReference type="PANTHER" id="PTHR31048">
    <property type="entry name" value="OS03G0233200 PROTEIN"/>
    <property type="match status" value="1"/>
</dbReference>
<feature type="signal peptide" evidence="1">
    <location>
        <begin position="1"/>
        <end position="25"/>
    </location>
</feature>
<dbReference type="InterPro" id="IPR037176">
    <property type="entry name" value="Osmotin/thaumatin-like_sf"/>
</dbReference>
<evidence type="ECO:0000256" key="1">
    <source>
        <dbReference type="SAM" id="SignalP"/>
    </source>
</evidence>
<proteinExistence type="predicted"/>
<dbReference type="SMART" id="SM00205">
    <property type="entry name" value="THN"/>
    <property type="match status" value="1"/>
</dbReference>
<comment type="caution">
    <text evidence="2">The sequence shown here is derived from an EMBL/GenBank/DDBJ whole genome shotgun (WGS) entry which is preliminary data.</text>
</comment>
<dbReference type="Proteomes" id="UP000324897">
    <property type="component" value="Unassembled WGS sequence"/>
</dbReference>
<feature type="chain" id="PRO_5023825428" description="Thaumatin-like protein" evidence="1">
    <location>
        <begin position="26"/>
        <end position="292"/>
    </location>
</feature>
<dbReference type="PROSITE" id="PS51367">
    <property type="entry name" value="THAUMATIN_2"/>
    <property type="match status" value="1"/>
</dbReference>
<keyword evidence="1" id="KW-0732">Signal</keyword>
<dbReference type="Pfam" id="PF00314">
    <property type="entry name" value="Thaumatin"/>
    <property type="match status" value="1"/>
</dbReference>
<organism evidence="2 3">
    <name type="scientific">Eragrostis curvula</name>
    <name type="common">weeping love grass</name>
    <dbReference type="NCBI Taxonomy" id="38414"/>
    <lineage>
        <taxon>Eukaryota</taxon>
        <taxon>Viridiplantae</taxon>
        <taxon>Streptophyta</taxon>
        <taxon>Embryophyta</taxon>
        <taxon>Tracheophyta</taxon>
        <taxon>Spermatophyta</taxon>
        <taxon>Magnoliopsida</taxon>
        <taxon>Liliopsida</taxon>
        <taxon>Poales</taxon>
        <taxon>Poaceae</taxon>
        <taxon>PACMAD clade</taxon>
        <taxon>Chloridoideae</taxon>
        <taxon>Eragrostideae</taxon>
        <taxon>Eragrostidinae</taxon>
        <taxon>Eragrostis</taxon>
    </lineage>
</organism>
<dbReference type="EMBL" id="RWGY01000742">
    <property type="protein sequence ID" value="TVT99211.1"/>
    <property type="molecule type" value="Genomic_DNA"/>
</dbReference>
<evidence type="ECO:0000313" key="3">
    <source>
        <dbReference type="Proteomes" id="UP000324897"/>
    </source>
</evidence>
<dbReference type="SUPFAM" id="SSF49870">
    <property type="entry name" value="Osmotin, thaumatin-like protein"/>
    <property type="match status" value="1"/>
</dbReference>
<protein>
    <recommendedName>
        <fullName evidence="4">Thaumatin-like protein</fullName>
    </recommendedName>
</protein>
<dbReference type="Gene3D" id="2.60.110.10">
    <property type="entry name" value="Thaumatin"/>
    <property type="match status" value="1"/>
</dbReference>
<dbReference type="InterPro" id="IPR001938">
    <property type="entry name" value="Thaumatin"/>
</dbReference>
<gene>
    <name evidence="2" type="ORF">EJB05_55426</name>
</gene>
<sequence>MARRSCGALACVLIVLAISVGGAVSKSFTIANNCEYTVWPGILSSAGSACEAFGSAQYCCNGEYGNPGTCKPSSYSQFFKNACPRAYSYAYDDATSTFTCAGGDTSYAITFCPSTTRRKRLVERKRKAPFGIWASRLVHDRVVKQNTAGERPHKVRTSQPPVTAWCRVGCENNGDACPPGCTVHTLPSRVRPRGRSASYANPDVGLARRASDGRFSFVRGHRCVTRNPIVKSAGSSSSPQGPGLPLMNDTMGMVYLGGDQLGAAAAGARPPSRLLRAVALAAVSLALAGAWH</sequence>
<reference evidence="2 3" key="1">
    <citation type="journal article" date="2019" name="Sci. Rep.">
        <title>A high-quality genome of Eragrostis curvula grass provides insights into Poaceae evolution and supports new strategies to enhance forage quality.</title>
        <authorList>
            <person name="Carballo J."/>
            <person name="Santos B.A.C.M."/>
            <person name="Zappacosta D."/>
            <person name="Garbus I."/>
            <person name="Selva J.P."/>
            <person name="Gallo C.A."/>
            <person name="Diaz A."/>
            <person name="Albertini E."/>
            <person name="Caccamo M."/>
            <person name="Echenique V."/>
        </authorList>
    </citation>
    <scope>NUCLEOTIDE SEQUENCE [LARGE SCALE GENOMIC DNA]</scope>
    <source>
        <strain evidence="3">cv. Victoria</strain>
        <tissue evidence="2">Leaf</tissue>
    </source>
</reference>
<evidence type="ECO:0000313" key="2">
    <source>
        <dbReference type="EMBL" id="TVT99211.1"/>
    </source>
</evidence>
<evidence type="ECO:0008006" key="4">
    <source>
        <dbReference type="Google" id="ProtNLM"/>
    </source>
</evidence>
<name>A0A5J9SJR0_9POAL</name>
<dbReference type="AlphaFoldDB" id="A0A5J9SJR0"/>
<keyword evidence="3" id="KW-1185">Reference proteome</keyword>
<dbReference type="OrthoDB" id="430315at2759"/>